<reference evidence="1" key="5">
    <citation type="journal article" date="2021" name="G3 (Bethesda)">
        <title>Aegilops tauschii genome assembly Aet v5.0 features greater sequence contiguity and improved annotation.</title>
        <authorList>
            <person name="Wang L."/>
            <person name="Zhu T."/>
            <person name="Rodriguez J.C."/>
            <person name="Deal K.R."/>
            <person name="Dubcovsky J."/>
            <person name="McGuire P.E."/>
            <person name="Lux T."/>
            <person name="Spannagl M."/>
            <person name="Mayer K.F.X."/>
            <person name="Baldrich P."/>
            <person name="Meyers B.C."/>
            <person name="Huo N."/>
            <person name="Gu Y.Q."/>
            <person name="Zhou H."/>
            <person name="Devos K.M."/>
            <person name="Bennetzen J.L."/>
            <person name="Unver T."/>
            <person name="Budak H."/>
            <person name="Gulick P.J."/>
            <person name="Galiba G."/>
            <person name="Kalapos B."/>
            <person name="Nelson D.R."/>
            <person name="Li P."/>
            <person name="You F.M."/>
            <person name="Luo M.C."/>
            <person name="Dvorak J."/>
        </authorList>
    </citation>
    <scope>NUCLEOTIDE SEQUENCE [LARGE SCALE GENOMIC DNA]</scope>
    <source>
        <strain evidence="1">cv. AL8/78</strain>
    </source>
</reference>
<dbReference type="Gramene" id="AET1Gv20137300.2">
    <property type="protein sequence ID" value="AET1Gv20137300.2"/>
    <property type="gene ID" value="AET1Gv20137300"/>
</dbReference>
<name>A0A452XS20_AEGTS</name>
<reference evidence="2" key="2">
    <citation type="journal article" date="2017" name="Nat. Plants">
        <title>The Aegilops tauschii genome reveals multiple impacts of transposons.</title>
        <authorList>
            <person name="Zhao G."/>
            <person name="Zou C."/>
            <person name="Li K."/>
            <person name="Wang K."/>
            <person name="Li T."/>
            <person name="Gao L."/>
            <person name="Zhang X."/>
            <person name="Wang H."/>
            <person name="Yang Z."/>
            <person name="Liu X."/>
            <person name="Jiang W."/>
            <person name="Mao L."/>
            <person name="Kong X."/>
            <person name="Jiao Y."/>
            <person name="Jia J."/>
        </authorList>
    </citation>
    <scope>NUCLEOTIDE SEQUENCE [LARGE SCALE GENOMIC DNA]</scope>
    <source>
        <strain evidence="2">cv. AL8/78</strain>
    </source>
</reference>
<reference evidence="1" key="4">
    <citation type="submission" date="2019-03" db="UniProtKB">
        <authorList>
            <consortium name="EnsemblPlants"/>
        </authorList>
    </citation>
    <scope>IDENTIFICATION</scope>
</reference>
<reference evidence="1" key="3">
    <citation type="journal article" date="2017" name="Nature">
        <title>Genome sequence of the progenitor of the wheat D genome Aegilops tauschii.</title>
        <authorList>
            <person name="Luo M.C."/>
            <person name="Gu Y.Q."/>
            <person name="Puiu D."/>
            <person name="Wang H."/>
            <person name="Twardziok S.O."/>
            <person name="Deal K.R."/>
            <person name="Huo N."/>
            <person name="Zhu T."/>
            <person name="Wang L."/>
            <person name="Wang Y."/>
            <person name="McGuire P.E."/>
            <person name="Liu S."/>
            <person name="Long H."/>
            <person name="Ramasamy R.K."/>
            <person name="Rodriguez J.C."/>
            <person name="Van S.L."/>
            <person name="Yuan L."/>
            <person name="Wang Z."/>
            <person name="Xia Z."/>
            <person name="Xiao L."/>
            <person name="Anderson O.D."/>
            <person name="Ouyang S."/>
            <person name="Liang Y."/>
            <person name="Zimin A.V."/>
            <person name="Pertea G."/>
            <person name="Qi P."/>
            <person name="Bennetzen J.L."/>
            <person name="Dai X."/>
            <person name="Dawson M.W."/>
            <person name="Muller H.G."/>
            <person name="Kugler K."/>
            <person name="Rivarola-Duarte L."/>
            <person name="Spannagl M."/>
            <person name="Mayer K.F.X."/>
            <person name="Lu F.H."/>
            <person name="Bevan M.W."/>
            <person name="Leroy P."/>
            <person name="Li P."/>
            <person name="You F.M."/>
            <person name="Sun Q."/>
            <person name="Liu Z."/>
            <person name="Lyons E."/>
            <person name="Wicker T."/>
            <person name="Salzberg S.L."/>
            <person name="Devos K.M."/>
            <person name="Dvorak J."/>
        </authorList>
    </citation>
    <scope>NUCLEOTIDE SEQUENCE [LARGE SCALE GENOMIC DNA]</scope>
    <source>
        <strain evidence="1">cv. AL8/78</strain>
    </source>
</reference>
<dbReference type="OrthoDB" id="10285684at2759"/>
<evidence type="ECO:0000313" key="1">
    <source>
        <dbReference type="EnsemblPlants" id="AET1Gv20137300.2"/>
    </source>
</evidence>
<dbReference type="EnsemblPlants" id="AET1Gv20137300.2">
    <property type="protein sequence ID" value="AET1Gv20137300.2"/>
    <property type="gene ID" value="AET1Gv20137300"/>
</dbReference>
<evidence type="ECO:0000313" key="2">
    <source>
        <dbReference type="Proteomes" id="UP000015105"/>
    </source>
</evidence>
<dbReference type="OMA" id="MEAIHGW"/>
<accession>A0A452XS20</accession>
<dbReference type="Gramene" id="AET1Gv20137300.1">
    <property type="protein sequence ID" value="AET1Gv20137300.1"/>
    <property type="gene ID" value="AET1Gv20137300"/>
</dbReference>
<dbReference type="AlphaFoldDB" id="A0A452XS20"/>
<dbReference type="EnsemblPlants" id="AET1Gv20137300.1">
    <property type="protein sequence ID" value="AET1Gv20137300.1"/>
    <property type="gene ID" value="AET1Gv20137300"/>
</dbReference>
<reference evidence="2" key="1">
    <citation type="journal article" date="2014" name="Science">
        <title>Ancient hybridizations among the ancestral genomes of bread wheat.</title>
        <authorList>
            <consortium name="International Wheat Genome Sequencing Consortium,"/>
            <person name="Marcussen T."/>
            <person name="Sandve S.R."/>
            <person name="Heier L."/>
            <person name="Spannagl M."/>
            <person name="Pfeifer M."/>
            <person name="Jakobsen K.S."/>
            <person name="Wulff B.B."/>
            <person name="Steuernagel B."/>
            <person name="Mayer K.F."/>
            <person name="Olsen O.A."/>
        </authorList>
    </citation>
    <scope>NUCLEOTIDE SEQUENCE [LARGE SCALE GENOMIC DNA]</scope>
    <source>
        <strain evidence="2">cv. AL8/78</strain>
    </source>
</reference>
<sequence>MEANLKNQATTAVAMLRIVSLASSPVDLIKDALRTVLYIESVIAFQELPHDALDLLASTHSLTLAYREVSELVMSVEAAIIIIDRWLEPRASGLQGLPGASWRVRADELRGAVAHASCMLVSAGTYCYRAAAVLKVSSERWRTFPTDLRKTWMKDARSSLTSVRDRLIDALCALSQMSAAATEARDAAKILIDFL</sequence>
<proteinExistence type="predicted"/>
<dbReference type="Proteomes" id="UP000015105">
    <property type="component" value="Chromosome 1D"/>
</dbReference>
<organism evidence="1 2">
    <name type="scientific">Aegilops tauschii subsp. strangulata</name>
    <name type="common">Goatgrass</name>
    <dbReference type="NCBI Taxonomy" id="200361"/>
    <lineage>
        <taxon>Eukaryota</taxon>
        <taxon>Viridiplantae</taxon>
        <taxon>Streptophyta</taxon>
        <taxon>Embryophyta</taxon>
        <taxon>Tracheophyta</taxon>
        <taxon>Spermatophyta</taxon>
        <taxon>Magnoliopsida</taxon>
        <taxon>Liliopsida</taxon>
        <taxon>Poales</taxon>
        <taxon>Poaceae</taxon>
        <taxon>BOP clade</taxon>
        <taxon>Pooideae</taxon>
        <taxon>Triticodae</taxon>
        <taxon>Triticeae</taxon>
        <taxon>Triticinae</taxon>
        <taxon>Aegilops</taxon>
    </lineage>
</organism>
<protein>
    <submittedName>
        <fullName evidence="1">Uncharacterized protein</fullName>
    </submittedName>
</protein>
<keyword evidence="2" id="KW-1185">Reference proteome</keyword>